<dbReference type="Gene3D" id="1.10.530.10">
    <property type="match status" value="1"/>
</dbReference>
<dbReference type="EC" id="3.2.1.14" evidence="2"/>
<evidence type="ECO:0000313" key="11">
    <source>
        <dbReference type="EMBL" id="KAG0526442.1"/>
    </source>
</evidence>
<keyword evidence="6" id="KW-0326">Glycosidase</keyword>
<evidence type="ECO:0000313" key="12">
    <source>
        <dbReference type="Proteomes" id="UP000807115"/>
    </source>
</evidence>
<evidence type="ECO:0000256" key="2">
    <source>
        <dbReference type="ARBA" id="ARBA00012729"/>
    </source>
</evidence>
<dbReference type="OrthoDB" id="5985073at2759"/>
<comment type="caution">
    <text evidence="11">The sequence shown here is derived from an EMBL/GenBank/DDBJ whole genome shotgun (WGS) entry which is preliminary data.</text>
</comment>
<name>A0A921QRI4_SORBI</name>
<keyword evidence="4 9" id="KW-1015">Disulfide bond</keyword>
<dbReference type="GO" id="GO:0016998">
    <property type="term" value="P:cell wall macromolecule catabolic process"/>
    <property type="evidence" value="ECO:0007669"/>
    <property type="project" value="InterPro"/>
</dbReference>
<dbReference type="PROSITE" id="PS00773">
    <property type="entry name" value="CHITINASE_19_1"/>
    <property type="match status" value="1"/>
</dbReference>
<keyword evidence="5" id="KW-0119">Carbohydrate metabolism</keyword>
<evidence type="ECO:0000259" key="10">
    <source>
        <dbReference type="PROSITE" id="PS00773"/>
    </source>
</evidence>
<dbReference type="SUPFAM" id="SSF53955">
    <property type="entry name" value="Lysozyme-like"/>
    <property type="match status" value="1"/>
</dbReference>
<evidence type="ECO:0000256" key="4">
    <source>
        <dbReference type="ARBA" id="ARBA00023157"/>
    </source>
</evidence>
<dbReference type="GO" id="GO:0000272">
    <property type="term" value="P:polysaccharide catabolic process"/>
    <property type="evidence" value="ECO:0007669"/>
    <property type="project" value="UniProtKB-KW"/>
</dbReference>
<protein>
    <recommendedName>
        <fullName evidence="2">chitinase</fullName>
        <ecNumber evidence="2">3.2.1.14</ecNumber>
    </recommendedName>
</protein>
<dbReference type="Pfam" id="PF00182">
    <property type="entry name" value="Glyco_hydro_19"/>
    <property type="match status" value="2"/>
</dbReference>
<evidence type="ECO:0000256" key="8">
    <source>
        <dbReference type="PIRSR" id="PIRSR001060-1"/>
    </source>
</evidence>
<evidence type="ECO:0000256" key="9">
    <source>
        <dbReference type="PIRSR" id="PIRSR001060-2"/>
    </source>
</evidence>
<evidence type="ECO:0000256" key="1">
    <source>
        <dbReference type="ARBA" id="ARBA00000822"/>
    </source>
</evidence>
<feature type="domain" description="Glycoside hydrolase family 19 catalytic" evidence="10">
    <location>
        <begin position="82"/>
        <end position="104"/>
    </location>
</feature>
<dbReference type="InterPro" id="IPR023346">
    <property type="entry name" value="Lysozyme-like_dom_sf"/>
</dbReference>
<dbReference type="PANTHER" id="PTHR22595:SF204">
    <property type="entry name" value="CHITINASE"/>
    <property type="match status" value="1"/>
</dbReference>
<feature type="disulfide bond" evidence="9">
    <location>
        <begin position="143"/>
        <end position="151"/>
    </location>
</feature>
<sequence length="262" mass="27967">MPYAIPLKSQLSNRAETSYPVRRTSPTRTTMILTPLLALGLALLCAASPCLGLGSGGAGASVSSVVTEAFFDGIKSQAGNGCEGKNFYTRSAFVSAADAFPAFAHGGTEAEGKREIAAFFAHVTYETGYFCYINQIGKSQVSCALSSQWPCAPGKKYYGRGPLQISWNFNYGPAGQSIGVDLLENPDKVAQDPVVSFKTALWLWMTNAHKVMPTQGFGATIRVLHGALECNGKNPAAMKARVGYYKDYCKQFGVDPGNNVTC</sequence>
<dbReference type="GO" id="GO:0006032">
    <property type="term" value="P:chitin catabolic process"/>
    <property type="evidence" value="ECO:0007669"/>
    <property type="project" value="InterPro"/>
</dbReference>
<evidence type="ECO:0000256" key="3">
    <source>
        <dbReference type="ARBA" id="ARBA00022801"/>
    </source>
</evidence>
<feature type="disulfide bond" evidence="9">
    <location>
        <begin position="230"/>
        <end position="262"/>
    </location>
</feature>
<keyword evidence="3" id="KW-0378">Hydrolase</keyword>
<feature type="active site" description="Proton donor" evidence="8">
    <location>
        <position position="126"/>
    </location>
</feature>
<evidence type="ECO:0000256" key="6">
    <source>
        <dbReference type="ARBA" id="ARBA00023295"/>
    </source>
</evidence>
<dbReference type="Gene3D" id="3.30.20.10">
    <property type="entry name" value="Endochitinase, domain 2"/>
    <property type="match status" value="1"/>
</dbReference>
<dbReference type="GO" id="GO:0008843">
    <property type="term" value="F:endochitinase activity"/>
    <property type="evidence" value="ECO:0007669"/>
    <property type="project" value="UniProtKB-EC"/>
</dbReference>
<dbReference type="EMBL" id="CM027685">
    <property type="protein sequence ID" value="KAG0526442.1"/>
    <property type="molecule type" value="Genomic_DNA"/>
</dbReference>
<dbReference type="InterPro" id="IPR016283">
    <property type="entry name" value="Glyco_hydro_19"/>
</dbReference>
<reference evidence="11" key="2">
    <citation type="submission" date="2020-10" db="EMBL/GenBank/DDBJ databases">
        <authorList>
            <person name="Cooper E.A."/>
            <person name="Brenton Z.W."/>
            <person name="Flinn B.S."/>
            <person name="Jenkins J."/>
            <person name="Shu S."/>
            <person name="Flowers D."/>
            <person name="Luo F."/>
            <person name="Wang Y."/>
            <person name="Xia P."/>
            <person name="Barry K."/>
            <person name="Daum C."/>
            <person name="Lipzen A."/>
            <person name="Yoshinaga Y."/>
            <person name="Schmutz J."/>
            <person name="Saski C."/>
            <person name="Vermerris W."/>
            <person name="Kresovich S."/>
        </authorList>
    </citation>
    <scope>NUCLEOTIDE SEQUENCE</scope>
</reference>
<dbReference type="PIRSF" id="PIRSF001060">
    <property type="entry name" value="Endochitinase"/>
    <property type="match status" value="1"/>
</dbReference>
<gene>
    <name evidence="11" type="ORF">BDA96_06G146000</name>
</gene>
<dbReference type="PANTHER" id="PTHR22595">
    <property type="entry name" value="CHITINASE-RELATED"/>
    <property type="match status" value="1"/>
</dbReference>
<keyword evidence="7" id="KW-0624">Polysaccharide degradation</keyword>
<dbReference type="Proteomes" id="UP000807115">
    <property type="component" value="Chromosome 6"/>
</dbReference>
<evidence type="ECO:0000256" key="7">
    <source>
        <dbReference type="ARBA" id="ARBA00023326"/>
    </source>
</evidence>
<accession>A0A921QRI4</accession>
<dbReference type="InterPro" id="IPR000726">
    <property type="entry name" value="Glyco_hydro_19_cat"/>
</dbReference>
<organism evidence="11 12">
    <name type="scientific">Sorghum bicolor</name>
    <name type="common">Sorghum</name>
    <name type="synonym">Sorghum vulgare</name>
    <dbReference type="NCBI Taxonomy" id="4558"/>
    <lineage>
        <taxon>Eukaryota</taxon>
        <taxon>Viridiplantae</taxon>
        <taxon>Streptophyta</taxon>
        <taxon>Embryophyta</taxon>
        <taxon>Tracheophyta</taxon>
        <taxon>Spermatophyta</taxon>
        <taxon>Magnoliopsida</taxon>
        <taxon>Liliopsida</taxon>
        <taxon>Poales</taxon>
        <taxon>Poaceae</taxon>
        <taxon>PACMAD clade</taxon>
        <taxon>Panicoideae</taxon>
        <taxon>Andropogonodae</taxon>
        <taxon>Andropogoneae</taxon>
        <taxon>Sorghinae</taxon>
        <taxon>Sorghum</taxon>
    </lineage>
</organism>
<dbReference type="CDD" id="cd00325">
    <property type="entry name" value="chitinase_GH19"/>
    <property type="match status" value="1"/>
</dbReference>
<dbReference type="FunFam" id="3.30.20.10:FF:000001">
    <property type="entry name" value="Endochitinase (Chitinase)"/>
    <property type="match status" value="1"/>
</dbReference>
<dbReference type="AlphaFoldDB" id="A0A921QRI4"/>
<feature type="disulfide bond" evidence="9">
    <location>
        <begin position="82"/>
        <end position="131"/>
    </location>
</feature>
<reference evidence="11" key="1">
    <citation type="journal article" date="2019" name="BMC Genomics">
        <title>A new reference genome for Sorghum bicolor reveals high levels of sequence similarity between sweet and grain genotypes: implications for the genetics of sugar metabolism.</title>
        <authorList>
            <person name="Cooper E.A."/>
            <person name="Brenton Z.W."/>
            <person name="Flinn B.S."/>
            <person name="Jenkins J."/>
            <person name="Shu S."/>
            <person name="Flowers D."/>
            <person name="Luo F."/>
            <person name="Wang Y."/>
            <person name="Xia P."/>
            <person name="Barry K."/>
            <person name="Daum C."/>
            <person name="Lipzen A."/>
            <person name="Yoshinaga Y."/>
            <person name="Schmutz J."/>
            <person name="Saski C."/>
            <person name="Vermerris W."/>
            <person name="Kresovich S."/>
        </authorList>
    </citation>
    <scope>NUCLEOTIDE SEQUENCE</scope>
</reference>
<proteinExistence type="predicted"/>
<comment type="catalytic activity">
    <reaction evidence="1">
        <text>Random endo-hydrolysis of N-acetyl-beta-D-glucosaminide (1-&gt;4)-beta-linkages in chitin and chitodextrins.</text>
        <dbReference type="EC" id="3.2.1.14"/>
    </reaction>
</comment>
<evidence type="ECO:0000256" key="5">
    <source>
        <dbReference type="ARBA" id="ARBA00023277"/>
    </source>
</evidence>